<dbReference type="EMBL" id="JMKJ01000612">
    <property type="protein sequence ID" value="KGG49929.1"/>
    <property type="molecule type" value="Genomic_DNA"/>
</dbReference>
<dbReference type="PANTHER" id="PTHR12729:SF6">
    <property type="entry name" value="TRNA(HIS) GUANYLYLTRANSFERASE-RELATED"/>
    <property type="match status" value="1"/>
</dbReference>
<reference evidence="4 5" key="1">
    <citation type="submission" date="2014-04" db="EMBL/GenBank/DDBJ databases">
        <title>A new species of microsporidia sheds light on the evolution of extreme parasitism.</title>
        <authorList>
            <person name="Haag K.L."/>
            <person name="James T.Y."/>
            <person name="Larsson R."/>
            <person name="Schaer T.M."/>
            <person name="Refardt D."/>
            <person name="Pombert J.-F."/>
            <person name="Ebert D."/>
        </authorList>
    </citation>
    <scope>NUCLEOTIDE SEQUENCE [LARGE SCALE GENOMIC DNA]</scope>
    <source>
        <strain evidence="4 5">UGP3</strain>
        <tissue evidence="4">Spores</tissue>
    </source>
</reference>
<dbReference type="GeneID" id="25261162"/>
<sequence length="154" mass="18245">MANSKFEYIRTFEIEDHLLKDIFLVVRIDGRSFHKYCHPIFLTRFSEKHCFTKPNDKRALALMNRAAQSLMSSFADIIIAYGQSDEYSKILSTIVSTFTAVYMFHWGEFFEQTPMLYPATFDGRIVLYPTLKHIRDYLSWRQVDCRLKTFIIMS</sequence>
<dbReference type="InterPro" id="IPR007537">
    <property type="entry name" value="tRNAHis_GuaTrfase_Thg1"/>
</dbReference>
<evidence type="ECO:0000313" key="4">
    <source>
        <dbReference type="EMBL" id="KGG49929.1"/>
    </source>
</evidence>
<dbReference type="GO" id="GO:0006400">
    <property type="term" value="P:tRNA modification"/>
    <property type="evidence" value="ECO:0007669"/>
    <property type="project" value="InterPro"/>
</dbReference>
<proteinExistence type="predicted"/>
<dbReference type="InterPro" id="IPR038469">
    <property type="entry name" value="tRNAHis_GuaTrfase_Thg1_sf"/>
</dbReference>
<dbReference type="OrthoDB" id="62560at2759"/>
<feature type="domain" description="tRNAHis guanylyltransferase catalytic" evidence="3">
    <location>
        <begin position="6"/>
        <end position="90"/>
    </location>
</feature>
<evidence type="ECO:0000256" key="1">
    <source>
        <dbReference type="ARBA" id="ARBA00015443"/>
    </source>
</evidence>
<comment type="caution">
    <text evidence="4">The sequence shown here is derived from an EMBL/GenBank/DDBJ whole genome shotgun (WGS) entry which is preliminary data.</text>
</comment>
<dbReference type="RefSeq" id="XP_013236356.1">
    <property type="nucleotide sequence ID" value="XM_013380902.1"/>
</dbReference>
<dbReference type="AlphaFoldDB" id="A0A098VMD0"/>
<dbReference type="GO" id="GO:0008193">
    <property type="term" value="F:tRNA guanylyltransferase activity"/>
    <property type="evidence" value="ECO:0007669"/>
    <property type="project" value="InterPro"/>
</dbReference>
<evidence type="ECO:0000256" key="2">
    <source>
        <dbReference type="ARBA" id="ARBA00032480"/>
    </source>
</evidence>
<dbReference type="VEuPathDB" id="MicrosporidiaDB:DI09_9p120"/>
<name>A0A098VMD0_9MICR</name>
<organism evidence="4 5">
    <name type="scientific">Mitosporidium daphniae</name>
    <dbReference type="NCBI Taxonomy" id="1485682"/>
    <lineage>
        <taxon>Eukaryota</taxon>
        <taxon>Fungi</taxon>
        <taxon>Fungi incertae sedis</taxon>
        <taxon>Microsporidia</taxon>
        <taxon>Mitosporidium</taxon>
    </lineage>
</organism>
<dbReference type="InterPro" id="IPR024956">
    <property type="entry name" value="tRNAHis_GuaTrfase_cat"/>
</dbReference>
<dbReference type="Proteomes" id="UP000029725">
    <property type="component" value="Unassembled WGS sequence"/>
</dbReference>
<protein>
    <recommendedName>
        <fullName evidence="1">tRNA(His) guanylyltransferase</fullName>
    </recommendedName>
    <alternativeName>
        <fullName evidence="2">tRNA-histidine guanylyltransferase</fullName>
    </alternativeName>
</protein>
<dbReference type="HOGENOM" id="CLU_044271_0_1_1"/>
<dbReference type="Gene3D" id="3.30.70.3000">
    <property type="match status" value="1"/>
</dbReference>
<evidence type="ECO:0000313" key="5">
    <source>
        <dbReference type="Proteomes" id="UP000029725"/>
    </source>
</evidence>
<dbReference type="PANTHER" id="PTHR12729">
    <property type="entry name" value="TRNA(HIS) GUANYLYLTRANSFERASE-RELATED"/>
    <property type="match status" value="1"/>
</dbReference>
<dbReference type="Pfam" id="PF04446">
    <property type="entry name" value="Thg1"/>
    <property type="match status" value="1"/>
</dbReference>
<gene>
    <name evidence="4" type="ORF">DI09_9p120</name>
</gene>
<keyword evidence="5" id="KW-1185">Reference proteome</keyword>
<evidence type="ECO:0000259" key="3">
    <source>
        <dbReference type="Pfam" id="PF04446"/>
    </source>
</evidence>
<dbReference type="GO" id="GO:0000287">
    <property type="term" value="F:magnesium ion binding"/>
    <property type="evidence" value="ECO:0007669"/>
    <property type="project" value="InterPro"/>
</dbReference>
<accession>A0A098VMD0</accession>